<sequence>MTFEMMDRKERVCGSSMRWQKRLLGLIGARKFWYCNMAVVRLRTKHVTEGLGMRAVLLTAQCFWSLSSTFLWIDGSCGQAHMHRFFADPRRIPCKFPTCIDCASNGSCRGHRNPSQAHAASRLSDNRRAESLLRWLIPRRQTHTQNLARDHCQGKPVVSHGYLFGSYLPL</sequence>
<dbReference type="GeneID" id="54359931"/>
<proteinExistence type="predicted"/>
<reference evidence="2" key="3">
    <citation type="submission" date="2025-08" db="UniProtKB">
        <authorList>
            <consortium name="RefSeq"/>
        </authorList>
    </citation>
    <scope>IDENTIFICATION</scope>
    <source>
        <strain evidence="2">CBS 342.82</strain>
    </source>
</reference>
<evidence type="ECO:0000313" key="2">
    <source>
        <dbReference type="RefSeq" id="XP_033457492.1"/>
    </source>
</evidence>
<name>A0A6J3LXH8_9PEZI</name>
<dbReference type="AlphaFoldDB" id="A0A6J3LXH8"/>
<protein>
    <submittedName>
        <fullName evidence="2">Uncharacterized protein</fullName>
    </submittedName>
</protein>
<reference evidence="2" key="1">
    <citation type="submission" date="2020-01" db="EMBL/GenBank/DDBJ databases">
        <authorList>
            <consortium name="DOE Joint Genome Institute"/>
            <person name="Haridas S."/>
            <person name="Albert R."/>
            <person name="Binder M."/>
            <person name="Bloem J."/>
            <person name="Labutti K."/>
            <person name="Salamov A."/>
            <person name="Andreopoulos B."/>
            <person name="Baker S.E."/>
            <person name="Barry K."/>
            <person name="Bills G."/>
            <person name="Bluhm B.H."/>
            <person name="Cannon C."/>
            <person name="Castanera R."/>
            <person name="Culley D.E."/>
            <person name="Daum C."/>
            <person name="Ezra D."/>
            <person name="Gonzalez J.B."/>
            <person name="Henrissat B."/>
            <person name="Kuo A."/>
            <person name="Liang C."/>
            <person name="Lipzen A."/>
            <person name="Lutzoni F."/>
            <person name="Magnuson J."/>
            <person name="Mondo S."/>
            <person name="Nolan M."/>
            <person name="Ohm R."/>
            <person name="Pangilinan J."/>
            <person name="Park H.-J."/>
            <person name="Ramirez L."/>
            <person name="Alfaro M."/>
            <person name="Sun H."/>
            <person name="Tritt A."/>
            <person name="Yoshinaga Y."/>
            <person name="Zwiers L.-H."/>
            <person name="Turgeon B.G."/>
            <person name="Goodwin S.B."/>
            <person name="Spatafora J.W."/>
            <person name="Crous P.W."/>
            <person name="Grigoriev I.V."/>
        </authorList>
    </citation>
    <scope>NUCLEOTIDE SEQUENCE</scope>
    <source>
        <strain evidence="2">CBS 342.82</strain>
    </source>
</reference>
<gene>
    <name evidence="2" type="ORF">K489DRAFT_33104</name>
</gene>
<keyword evidence="1" id="KW-1185">Reference proteome</keyword>
<reference evidence="2" key="2">
    <citation type="submission" date="2020-04" db="EMBL/GenBank/DDBJ databases">
        <authorList>
            <consortium name="NCBI Genome Project"/>
        </authorList>
    </citation>
    <scope>NUCLEOTIDE SEQUENCE</scope>
    <source>
        <strain evidence="2">CBS 342.82</strain>
    </source>
</reference>
<evidence type="ECO:0000313" key="1">
    <source>
        <dbReference type="Proteomes" id="UP000504637"/>
    </source>
</evidence>
<dbReference type="RefSeq" id="XP_033457492.1">
    <property type="nucleotide sequence ID" value="XM_033602131.1"/>
</dbReference>
<organism evidence="2">
    <name type="scientific">Dissoconium aciculare CBS 342.82</name>
    <dbReference type="NCBI Taxonomy" id="1314786"/>
    <lineage>
        <taxon>Eukaryota</taxon>
        <taxon>Fungi</taxon>
        <taxon>Dikarya</taxon>
        <taxon>Ascomycota</taxon>
        <taxon>Pezizomycotina</taxon>
        <taxon>Dothideomycetes</taxon>
        <taxon>Dothideomycetidae</taxon>
        <taxon>Mycosphaerellales</taxon>
        <taxon>Dissoconiaceae</taxon>
        <taxon>Dissoconium</taxon>
    </lineage>
</organism>
<accession>A0A6J3LXH8</accession>
<dbReference type="Proteomes" id="UP000504637">
    <property type="component" value="Unplaced"/>
</dbReference>